<evidence type="ECO:0000256" key="5">
    <source>
        <dbReference type="ARBA" id="ARBA00022939"/>
    </source>
</evidence>
<dbReference type="EC" id="2.1.1.6" evidence="1"/>
<dbReference type="PANTHER" id="PTHR43836">
    <property type="entry name" value="CATECHOL O-METHYLTRANSFERASE 1-RELATED"/>
    <property type="match status" value="1"/>
</dbReference>
<dbReference type="PANTHER" id="PTHR43836:SF2">
    <property type="entry name" value="CATECHOL O-METHYLTRANSFERASE 1-RELATED"/>
    <property type="match status" value="1"/>
</dbReference>
<evidence type="ECO:0000256" key="2">
    <source>
        <dbReference type="ARBA" id="ARBA00022603"/>
    </source>
</evidence>
<name>A0ABR4NIJ1_9FUNG</name>
<keyword evidence="3" id="KW-0808">Transferase</keyword>
<evidence type="ECO:0000313" key="9">
    <source>
        <dbReference type="Proteomes" id="UP001527925"/>
    </source>
</evidence>
<dbReference type="PROSITE" id="PS51682">
    <property type="entry name" value="SAM_OMT_I"/>
    <property type="match status" value="1"/>
</dbReference>
<keyword evidence="2" id="KW-0489">Methyltransferase</keyword>
<organism evidence="8 9">
    <name type="scientific">Polyrhizophydium stewartii</name>
    <dbReference type="NCBI Taxonomy" id="2732419"/>
    <lineage>
        <taxon>Eukaryota</taxon>
        <taxon>Fungi</taxon>
        <taxon>Fungi incertae sedis</taxon>
        <taxon>Chytridiomycota</taxon>
        <taxon>Chytridiomycota incertae sedis</taxon>
        <taxon>Chytridiomycetes</taxon>
        <taxon>Rhizophydiales</taxon>
        <taxon>Rhizophydiales incertae sedis</taxon>
        <taxon>Polyrhizophydium</taxon>
    </lineage>
</organism>
<dbReference type="SUPFAM" id="SSF53335">
    <property type="entry name" value="S-adenosyl-L-methionine-dependent methyltransferases"/>
    <property type="match status" value="1"/>
</dbReference>
<evidence type="ECO:0000256" key="4">
    <source>
        <dbReference type="ARBA" id="ARBA00022691"/>
    </source>
</evidence>
<keyword evidence="4" id="KW-0949">S-adenosyl-L-methionine</keyword>
<reference evidence="8 9" key="1">
    <citation type="submission" date="2023-09" db="EMBL/GenBank/DDBJ databases">
        <title>Pangenome analysis of Batrachochytrium dendrobatidis and related Chytrids.</title>
        <authorList>
            <person name="Yacoub M.N."/>
            <person name="Stajich J.E."/>
            <person name="James T.Y."/>
        </authorList>
    </citation>
    <scope>NUCLEOTIDE SEQUENCE [LARGE SCALE GENOMIC DNA]</scope>
    <source>
        <strain evidence="8 9">JEL0888</strain>
    </source>
</reference>
<gene>
    <name evidence="8" type="ORF">HK105_200959</name>
</gene>
<comment type="similarity">
    <text evidence="6">Belongs to the class I-like SAM-binding methyltransferase superfamily. Cation-dependent O-methyltransferase family.</text>
</comment>
<dbReference type="Pfam" id="PF01596">
    <property type="entry name" value="Methyltransf_3"/>
    <property type="match status" value="1"/>
</dbReference>
<evidence type="ECO:0000256" key="3">
    <source>
        <dbReference type="ARBA" id="ARBA00022679"/>
    </source>
</evidence>
<evidence type="ECO:0000313" key="8">
    <source>
        <dbReference type="EMBL" id="KAL2919316.1"/>
    </source>
</evidence>
<dbReference type="Gene3D" id="3.40.50.150">
    <property type="entry name" value="Vaccinia Virus protein VP39"/>
    <property type="match status" value="1"/>
</dbReference>
<comment type="caution">
    <text evidence="8">The sequence shown here is derived from an EMBL/GenBank/DDBJ whole genome shotgun (WGS) entry which is preliminary data.</text>
</comment>
<dbReference type="EMBL" id="JADGIZ020000003">
    <property type="protein sequence ID" value="KAL2919316.1"/>
    <property type="molecule type" value="Genomic_DNA"/>
</dbReference>
<evidence type="ECO:0000256" key="6">
    <source>
        <dbReference type="ARBA" id="ARBA00023453"/>
    </source>
</evidence>
<feature type="region of interest" description="Disordered" evidence="7">
    <location>
        <begin position="158"/>
        <end position="190"/>
    </location>
</feature>
<feature type="compositionally biased region" description="Low complexity" evidence="7">
    <location>
        <begin position="159"/>
        <end position="172"/>
    </location>
</feature>
<evidence type="ECO:0000256" key="7">
    <source>
        <dbReference type="SAM" id="MobiDB-lite"/>
    </source>
</evidence>
<evidence type="ECO:0000256" key="1">
    <source>
        <dbReference type="ARBA" id="ARBA00012880"/>
    </source>
</evidence>
<keyword evidence="5" id="KW-0128">Catecholamine metabolism</keyword>
<dbReference type="Proteomes" id="UP001527925">
    <property type="component" value="Unassembled WGS sequence"/>
</dbReference>
<proteinExistence type="inferred from homology"/>
<protein>
    <recommendedName>
        <fullName evidence="1">catechol O-methyltransferase</fullName>
        <ecNumber evidence="1">2.1.1.6</ecNumber>
    </recommendedName>
</protein>
<dbReference type="InterPro" id="IPR002935">
    <property type="entry name" value="SAM_O-MeTrfase"/>
</dbReference>
<dbReference type="InterPro" id="IPR029063">
    <property type="entry name" value="SAM-dependent_MTases_sf"/>
</dbReference>
<accession>A0ABR4NIJ1</accession>
<sequence>MTAGRAPATREERVLEYVLANARRGDPAHVLQTIDEFARTDTLLMNVGDVKGAIIEELIDEFKPTNIAELGTYIGYSAIRFSRKLSPGGKYVSFDVNPRTTAIARSIAEHAGLANRIDFVVGPIGQTHGRLAELGISTVDMFFIDHIKLAYKPDAEHPASSSQAAAVTQSSSRGTKRGSRPQQSSQQSGTYSLALRDYEAAIAKEGPMLQQQVIRRSETSDMAELLRPQQRRERLHEIGLGMRGNSALGGSRSSNNQSQTSMACLTGAATHF</sequence>
<keyword evidence="9" id="KW-1185">Reference proteome</keyword>